<dbReference type="EMBL" id="JBGMEK010000042">
    <property type="protein sequence ID" value="MFA0812448.1"/>
    <property type="molecule type" value="Genomic_DNA"/>
</dbReference>
<organism evidence="1 2">
    <name type="scientific">Microbulbifer epialgicus</name>
    <dbReference type="NCBI Taxonomy" id="393907"/>
    <lineage>
        <taxon>Bacteria</taxon>
        <taxon>Pseudomonadati</taxon>
        <taxon>Pseudomonadota</taxon>
        <taxon>Gammaproteobacteria</taxon>
        <taxon>Cellvibrionales</taxon>
        <taxon>Microbulbiferaceae</taxon>
        <taxon>Microbulbifer</taxon>
    </lineage>
</organism>
<reference evidence="1 2" key="1">
    <citation type="submission" date="2024-08" db="EMBL/GenBank/DDBJ databases">
        <authorList>
            <person name="Ishaq N."/>
        </authorList>
    </citation>
    <scope>NUCLEOTIDE SEQUENCE [LARGE SCALE GENOMIC DNA]</scope>
    <source>
        <strain evidence="1 2">DSM 18651</strain>
    </source>
</reference>
<dbReference type="RefSeq" id="WP_371840122.1">
    <property type="nucleotide sequence ID" value="NZ_JBGMEK010000042.1"/>
</dbReference>
<keyword evidence="2" id="KW-1185">Reference proteome</keyword>
<proteinExistence type="predicted"/>
<evidence type="ECO:0000313" key="1">
    <source>
        <dbReference type="EMBL" id="MFA0812448.1"/>
    </source>
</evidence>
<name>A0ABV4P3Z7_9GAMM</name>
<accession>A0ABV4P3Z7</accession>
<sequence length="103" mass="11453">MSELDISDWFKEDSHSGQYLINAKGALLLLLETHTQQPNKKARVMLNSVLAIAKQNGYQCGQRLKKSIATRDVDVSVLAAHVQMLSLYIGDQTVIDLLEGVQQ</sequence>
<gene>
    <name evidence="1" type="ORF">ACCI49_16165</name>
</gene>
<evidence type="ECO:0000313" key="2">
    <source>
        <dbReference type="Proteomes" id="UP001569428"/>
    </source>
</evidence>
<protein>
    <submittedName>
        <fullName evidence="1">Uncharacterized protein</fullName>
    </submittedName>
</protein>
<comment type="caution">
    <text evidence="1">The sequence shown here is derived from an EMBL/GenBank/DDBJ whole genome shotgun (WGS) entry which is preliminary data.</text>
</comment>
<dbReference type="Proteomes" id="UP001569428">
    <property type="component" value="Unassembled WGS sequence"/>
</dbReference>